<evidence type="ECO:0000256" key="1">
    <source>
        <dbReference type="SAM" id="Coils"/>
    </source>
</evidence>
<protein>
    <submittedName>
        <fullName evidence="2">Uncharacterized protein</fullName>
    </submittedName>
</protein>
<gene>
    <name evidence="2" type="ORF">INT45_012412</name>
</gene>
<accession>A0A8H7S271</accession>
<keyword evidence="1" id="KW-0175">Coiled coil</keyword>
<proteinExistence type="predicted"/>
<comment type="caution">
    <text evidence="2">The sequence shown here is derived from an EMBL/GenBank/DDBJ whole genome shotgun (WGS) entry which is preliminary data.</text>
</comment>
<sequence length="454" mass="52305">MTCSDIVSSTLPLTRIMVLESGIEDYLHVIKPVTPALAEFVLLNYDKVIDSFVYPLENIVSYADVKQLGNFQIYRNIEEKENSTSKQYHQSGKFASELTRAGVYEKVPKEIKNIKFWRKKREKITKNIEEMRQDIVATTNTSHGGALTGKTMFLINDRVISYGILNLVTIPNKGTSFVLNGNLEQLNLLLPKIDVSRTKAITAKNIAQSITFYRTDGNLDKIWTGLERLERGTCWHWLSSFRGALFHYAWARGPQNRRRRQFRHGKNILEEEQSEGNYVVATFLYVIMWGESKMKAVKHIDDDGLDDKDRRSNSANVDGTITLRSLEIEICVIEVSRTPQVSDYTHFVEDRVKITINLKKMFRYIINKNPTGNMSELMLLNLYGMQFYGSKTTSCISNGQKRFEKYGDRVMTTEELNDENGANVDACKISQTDREQYNKIVYQNSAKFRRLQEV</sequence>
<organism evidence="2 3">
    <name type="scientific">Circinella minor</name>
    <dbReference type="NCBI Taxonomy" id="1195481"/>
    <lineage>
        <taxon>Eukaryota</taxon>
        <taxon>Fungi</taxon>
        <taxon>Fungi incertae sedis</taxon>
        <taxon>Mucoromycota</taxon>
        <taxon>Mucoromycotina</taxon>
        <taxon>Mucoromycetes</taxon>
        <taxon>Mucorales</taxon>
        <taxon>Lichtheimiaceae</taxon>
        <taxon>Circinella</taxon>
    </lineage>
</organism>
<dbReference type="Proteomes" id="UP000646827">
    <property type="component" value="Unassembled WGS sequence"/>
</dbReference>
<reference evidence="2 3" key="1">
    <citation type="submission" date="2020-12" db="EMBL/GenBank/DDBJ databases">
        <title>Metabolic potential, ecology and presence of endohyphal bacteria is reflected in genomic diversity of Mucoromycotina.</title>
        <authorList>
            <person name="Muszewska A."/>
            <person name="Okrasinska A."/>
            <person name="Steczkiewicz K."/>
            <person name="Drgas O."/>
            <person name="Orlowska M."/>
            <person name="Perlinska-Lenart U."/>
            <person name="Aleksandrzak-Piekarczyk T."/>
            <person name="Szatraj K."/>
            <person name="Zielenkiewicz U."/>
            <person name="Pilsyk S."/>
            <person name="Malc E."/>
            <person name="Mieczkowski P."/>
            <person name="Kruszewska J.S."/>
            <person name="Biernat P."/>
            <person name="Pawlowska J."/>
        </authorList>
    </citation>
    <scope>NUCLEOTIDE SEQUENCE [LARGE SCALE GENOMIC DNA]</scope>
    <source>
        <strain evidence="2 3">CBS 142.35</strain>
    </source>
</reference>
<keyword evidence="3" id="KW-1185">Reference proteome</keyword>
<dbReference type="EMBL" id="JAEPRB010000111">
    <property type="protein sequence ID" value="KAG2221366.1"/>
    <property type="molecule type" value="Genomic_DNA"/>
</dbReference>
<evidence type="ECO:0000313" key="3">
    <source>
        <dbReference type="Proteomes" id="UP000646827"/>
    </source>
</evidence>
<dbReference type="OrthoDB" id="2443197at2759"/>
<dbReference type="AlphaFoldDB" id="A0A8H7S271"/>
<feature type="coiled-coil region" evidence="1">
    <location>
        <begin position="114"/>
        <end position="141"/>
    </location>
</feature>
<name>A0A8H7S271_9FUNG</name>
<evidence type="ECO:0000313" key="2">
    <source>
        <dbReference type="EMBL" id="KAG2221366.1"/>
    </source>
</evidence>